<gene>
    <name evidence="2" type="ORF">HS088_TW13G00193</name>
</gene>
<dbReference type="InParanoid" id="A0A7J7CTF0"/>
<dbReference type="EMBL" id="JAAARO010000013">
    <property type="protein sequence ID" value="KAF5737314.1"/>
    <property type="molecule type" value="Genomic_DNA"/>
</dbReference>
<evidence type="ECO:0000256" key="1">
    <source>
        <dbReference type="SAM" id="Phobius"/>
    </source>
</evidence>
<dbReference type="Proteomes" id="UP000593562">
    <property type="component" value="Unassembled WGS sequence"/>
</dbReference>
<proteinExistence type="predicted"/>
<reference evidence="2 3" key="1">
    <citation type="journal article" date="2020" name="Nat. Commun.">
        <title>Genome of Tripterygium wilfordii and identification of cytochrome P450 involved in triptolide biosynthesis.</title>
        <authorList>
            <person name="Tu L."/>
            <person name="Su P."/>
            <person name="Zhang Z."/>
            <person name="Gao L."/>
            <person name="Wang J."/>
            <person name="Hu T."/>
            <person name="Zhou J."/>
            <person name="Zhang Y."/>
            <person name="Zhao Y."/>
            <person name="Liu Y."/>
            <person name="Song Y."/>
            <person name="Tong Y."/>
            <person name="Lu Y."/>
            <person name="Yang J."/>
            <person name="Xu C."/>
            <person name="Jia M."/>
            <person name="Peters R.J."/>
            <person name="Huang L."/>
            <person name="Gao W."/>
        </authorList>
    </citation>
    <scope>NUCLEOTIDE SEQUENCE [LARGE SCALE GENOMIC DNA]</scope>
    <source>
        <strain evidence="3">cv. XIE 37</strain>
        <tissue evidence="2">Leaf</tissue>
    </source>
</reference>
<evidence type="ECO:0000313" key="3">
    <source>
        <dbReference type="Proteomes" id="UP000593562"/>
    </source>
</evidence>
<protein>
    <submittedName>
        <fullName evidence="2">Uncharacterized protein</fullName>
    </submittedName>
</protein>
<keyword evidence="1" id="KW-1133">Transmembrane helix</keyword>
<accession>A0A7J7CTF0</accession>
<keyword evidence="3" id="KW-1185">Reference proteome</keyword>
<name>A0A7J7CTF0_TRIWF</name>
<comment type="caution">
    <text evidence="2">The sequence shown here is derived from an EMBL/GenBank/DDBJ whole genome shotgun (WGS) entry which is preliminary data.</text>
</comment>
<feature type="transmembrane region" description="Helical" evidence="1">
    <location>
        <begin position="7"/>
        <end position="25"/>
    </location>
</feature>
<organism evidence="2 3">
    <name type="scientific">Tripterygium wilfordii</name>
    <name type="common">Thunder God vine</name>
    <dbReference type="NCBI Taxonomy" id="458696"/>
    <lineage>
        <taxon>Eukaryota</taxon>
        <taxon>Viridiplantae</taxon>
        <taxon>Streptophyta</taxon>
        <taxon>Embryophyta</taxon>
        <taxon>Tracheophyta</taxon>
        <taxon>Spermatophyta</taxon>
        <taxon>Magnoliopsida</taxon>
        <taxon>eudicotyledons</taxon>
        <taxon>Gunneridae</taxon>
        <taxon>Pentapetalae</taxon>
        <taxon>rosids</taxon>
        <taxon>fabids</taxon>
        <taxon>Celastrales</taxon>
        <taxon>Celastraceae</taxon>
        <taxon>Tripterygium</taxon>
    </lineage>
</organism>
<evidence type="ECO:0000313" key="2">
    <source>
        <dbReference type="EMBL" id="KAF5737314.1"/>
    </source>
</evidence>
<keyword evidence="1" id="KW-0472">Membrane</keyword>
<dbReference type="AlphaFoldDB" id="A0A7J7CTF0"/>
<keyword evidence="1" id="KW-0812">Transmembrane</keyword>
<sequence>MGIVTQILVLVGTGFFMVSVMEFLSVRMEEIWMLLWMDVASLIQICLFSQMTKAILTVDIDPMHAGPNQWYSDDKEEEDGGWDADVIEDDMVESVAGRTRVQNCTISSPSESNGHVIWHQQLHSQEFQSGVHRRLRQGGRLGEPHLPPYIGNSGDYLDARAFEELLEHLAETDSSRRGASPAAVSFLHSLPRVVINEERTRGMMD</sequence>